<feature type="compositionally biased region" description="Basic and acidic residues" evidence="1">
    <location>
        <begin position="158"/>
        <end position="174"/>
    </location>
</feature>
<feature type="compositionally biased region" description="Low complexity" evidence="1">
    <location>
        <begin position="58"/>
        <end position="70"/>
    </location>
</feature>
<sequence length="331" mass="33946">MGLTRDTQQTKIILTLQTSLQHYNKHSSCHLIPNKPHTMSGMLHKVKEAVTGHHDSTSDATHTNTTNNANYAENPKSSNHGPHSSSIANKLDPRVDSDRDNRAGHHTTTTTGPGGTTTTHSSTHGPQQAPVGAAGGVDAPFGTTGHTGPHSSNVANKIDPRVDSDRDNRARHEALGGAHGPHSSNLANKADPRVDSDRDNRAAGLGATGTIGTPGAYSTGANHGYGTGTGTGAGVGTGVGTGTGLGHGHGTTTTAGPHSSNLANKVDPRVDSDLDNRARHQGLASSSYNTSGGSATAGPHKSNVANKLDPRVDSDLDNRGNVGNVGTQRHI</sequence>
<accession>A0A5N6Y8N4</accession>
<name>A0A5N6Y8N4_9EURO</name>
<feature type="compositionally biased region" description="Gly residues" evidence="1">
    <location>
        <begin position="239"/>
        <end position="249"/>
    </location>
</feature>
<feature type="compositionally biased region" description="Basic and acidic residues" evidence="1">
    <location>
        <begin position="308"/>
        <end position="318"/>
    </location>
</feature>
<feature type="compositionally biased region" description="Basic and acidic residues" evidence="1">
    <location>
        <begin position="190"/>
        <end position="201"/>
    </location>
</feature>
<dbReference type="AlphaFoldDB" id="A0A5N6Y8N4"/>
<feature type="region of interest" description="Disordered" evidence="1">
    <location>
        <begin position="239"/>
        <end position="331"/>
    </location>
</feature>
<dbReference type="PANTHER" id="PTHR39606:SF1">
    <property type="entry name" value="CELL SURFACE PROTEIN"/>
    <property type="match status" value="1"/>
</dbReference>
<dbReference type="Proteomes" id="UP000325558">
    <property type="component" value="Unassembled WGS sequence"/>
</dbReference>
<feature type="compositionally biased region" description="Basic and acidic residues" evidence="1">
    <location>
        <begin position="91"/>
        <end position="103"/>
    </location>
</feature>
<feature type="compositionally biased region" description="Low complexity" evidence="1">
    <location>
        <begin position="106"/>
        <end position="140"/>
    </location>
</feature>
<reference evidence="2" key="1">
    <citation type="submission" date="2019-04" db="EMBL/GenBank/DDBJ databases">
        <title>Friends and foes A comparative genomics study of 23 Aspergillus species from section Flavi.</title>
        <authorList>
            <consortium name="DOE Joint Genome Institute"/>
            <person name="Kjaerbolling I."/>
            <person name="Vesth T."/>
            <person name="Frisvad J.C."/>
            <person name="Nybo J.L."/>
            <person name="Theobald S."/>
            <person name="Kildgaard S."/>
            <person name="Isbrandt T."/>
            <person name="Kuo A."/>
            <person name="Sato A."/>
            <person name="Lyhne E.K."/>
            <person name="Kogle M.E."/>
            <person name="Wiebenga A."/>
            <person name="Kun R.S."/>
            <person name="Lubbers R.J."/>
            <person name="Makela M.R."/>
            <person name="Barry K."/>
            <person name="Chovatia M."/>
            <person name="Clum A."/>
            <person name="Daum C."/>
            <person name="Haridas S."/>
            <person name="He G."/>
            <person name="LaButti K."/>
            <person name="Lipzen A."/>
            <person name="Mondo S."/>
            <person name="Riley R."/>
            <person name="Salamov A."/>
            <person name="Simmons B.A."/>
            <person name="Magnuson J.K."/>
            <person name="Henrissat B."/>
            <person name="Mortensen U.H."/>
            <person name="Larsen T.O."/>
            <person name="Devries R.P."/>
            <person name="Grigoriev I.V."/>
            <person name="Machida M."/>
            <person name="Baker S.E."/>
            <person name="Andersen M.R."/>
        </authorList>
    </citation>
    <scope>NUCLEOTIDE SEQUENCE</scope>
    <source>
        <strain evidence="2">CBS 117612</strain>
    </source>
</reference>
<proteinExistence type="predicted"/>
<evidence type="ECO:0000256" key="1">
    <source>
        <dbReference type="SAM" id="MobiDB-lite"/>
    </source>
</evidence>
<feature type="compositionally biased region" description="Low complexity" evidence="1">
    <location>
        <begin position="202"/>
        <end position="216"/>
    </location>
</feature>
<feature type="compositionally biased region" description="Polar residues" evidence="1">
    <location>
        <begin position="144"/>
        <end position="155"/>
    </location>
</feature>
<evidence type="ECO:0000313" key="2">
    <source>
        <dbReference type="EMBL" id="KAE8341568.1"/>
    </source>
</evidence>
<dbReference type="OrthoDB" id="2590867at2759"/>
<feature type="compositionally biased region" description="Basic and acidic residues" evidence="1">
    <location>
        <begin position="266"/>
        <end position="278"/>
    </location>
</feature>
<feature type="region of interest" description="Disordered" evidence="1">
    <location>
        <begin position="50"/>
        <end position="216"/>
    </location>
</feature>
<evidence type="ECO:0008006" key="3">
    <source>
        <dbReference type="Google" id="ProtNLM"/>
    </source>
</evidence>
<dbReference type="PANTHER" id="PTHR39606">
    <property type="entry name" value="SURFACE PROTEIN, PUTATIVE-RELATED"/>
    <property type="match status" value="1"/>
</dbReference>
<feature type="compositionally biased region" description="Polar residues" evidence="1">
    <location>
        <begin position="75"/>
        <end position="88"/>
    </location>
</feature>
<organism evidence="2">
    <name type="scientific">Aspergillus arachidicola</name>
    <dbReference type="NCBI Taxonomy" id="656916"/>
    <lineage>
        <taxon>Eukaryota</taxon>
        <taxon>Fungi</taxon>
        <taxon>Dikarya</taxon>
        <taxon>Ascomycota</taxon>
        <taxon>Pezizomycotina</taxon>
        <taxon>Eurotiomycetes</taxon>
        <taxon>Eurotiomycetidae</taxon>
        <taxon>Eurotiales</taxon>
        <taxon>Aspergillaceae</taxon>
        <taxon>Aspergillus</taxon>
        <taxon>Aspergillus subgen. Circumdati</taxon>
    </lineage>
</organism>
<dbReference type="EMBL" id="ML737140">
    <property type="protein sequence ID" value="KAE8341568.1"/>
    <property type="molecule type" value="Genomic_DNA"/>
</dbReference>
<protein>
    <recommendedName>
        <fullName evidence="3">Period circadian protein</fullName>
    </recommendedName>
</protein>
<gene>
    <name evidence="2" type="ORF">BDV24DRAFT_132210</name>
</gene>
<feature type="compositionally biased region" description="Polar residues" evidence="1">
    <location>
        <begin position="283"/>
        <end position="294"/>
    </location>
</feature>